<comment type="caution">
    <text evidence="5">The sequence shown here is derived from an EMBL/GenBank/DDBJ whole genome shotgun (WGS) entry which is preliminary data.</text>
</comment>
<dbReference type="SUPFAM" id="SSF50249">
    <property type="entry name" value="Nucleic acid-binding proteins"/>
    <property type="match status" value="1"/>
</dbReference>
<evidence type="ECO:0000313" key="6">
    <source>
        <dbReference type="Proteomes" id="UP000178930"/>
    </source>
</evidence>
<reference evidence="5 6" key="1">
    <citation type="journal article" date="2016" name="Nat. Commun.">
        <title>Thousands of microbial genomes shed light on interconnected biogeochemical processes in an aquifer system.</title>
        <authorList>
            <person name="Anantharaman K."/>
            <person name="Brown C.T."/>
            <person name="Hug L.A."/>
            <person name="Sharon I."/>
            <person name="Castelle C.J."/>
            <person name="Probst A.J."/>
            <person name="Thomas B.C."/>
            <person name="Singh A."/>
            <person name="Wilkins M.J."/>
            <person name="Karaoz U."/>
            <person name="Brodie E.L."/>
            <person name="Williams K.H."/>
            <person name="Hubbard S.S."/>
            <person name="Banfield J.F."/>
        </authorList>
    </citation>
    <scope>NUCLEOTIDE SEQUENCE [LARGE SCALE GENOMIC DNA]</scope>
</reference>
<dbReference type="InterPro" id="IPR011344">
    <property type="entry name" value="ssDNA-bd"/>
</dbReference>
<dbReference type="Pfam" id="PF00436">
    <property type="entry name" value="SSB"/>
    <property type="match status" value="1"/>
</dbReference>
<dbReference type="PANTHER" id="PTHR10302:SF27">
    <property type="entry name" value="SINGLE-STRANDED DNA-BINDING PROTEIN"/>
    <property type="match status" value="1"/>
</dbReference>
<comment type="caution">
    <text evidence="2">Lacks conserved residue(s) required for the propagation of feature annotation.</text>
</comment>
<dbReference type="GO" id="GO:0009295">
    <property type="term" value="C:nucleoid"/>
    <property type="evidence" value="ECO:0007669"/>
    <property type="project" value="TreeGrafter"/>
</dbReference>
<dbReference type="InterPro" id="IPR012340">
    <property type="entry name" value="NA-bd_OB-fold"/>
</dbReference>
<accession>A0A1G1XV16</accession>
<name>A0A1G1XV16_9BACT</name>
<dbReference type="NCBIfam" id="TIGR00621">
    <property type="entry name" value="ssb"/>
    <property type="match status" value="1"/>
</dbReference>
<dbReference type="Proteomes" id="UP000178930">
    <property type="component" value="Unassembled WGS sequence"/>
</dbReference>
<organism evidence="5 6">
    <name type="scientific">Candidatus Buchananbacteria bacterium RIFCSPHIGHO2_01_FULL_39_14</name>
    <dbReference type="NCBI Taxonomy" id="1797532"/>
    <lineage>
        <taxon>Bacteria</taxon>
        <taxon>Candidatus Buchananiibacteriota</taxon>
    </lineage>
</organism>
<dbReference type="PANTHER" id="PTHR10302">
    <property type="entry name" value="SINGLE-STRANDED DNA-BINDING PROTEIN"/>
    <property type="match status" value="1"/>
</dbReference>
<evidence type="ECO:0000256" key="3">
    <source>
        <dbReference type="PIRNR" id="PIRNR002070"/>
    </source>
</evidence>
<dbReference type="GO" id="GO:0006260">
    <property type="term" value="P:DNA replication"/>
    <property type="evidence" value="ECO:0007669"/>
    <property type="project" value="InterPro"/>
</dbReference>
<proteinExistence type="inferred from homology"/>
<feature type="region of interest" description="Disordered" evidence="4">
    <location>
        <begin position="124"/>
        <end position="144"/>
    </location>
</feature>
<dbReference type="CDD" id="cd04496">
    <property type="entry name" value="SSB_OBF"/>
    <property type="match status" value="1"/>
</dbReference>
<dbReference type="GO" id="GO:0003697">
    <property type="term" value="F:single-stranded DNA binding"/>
    <property type="evidence" value="ECO:0007669"/>
    <property type="project" value="UniProtKB-UniRule"/>
</dbReference>
<comment type="subunit">
    <text evidence="2">Homotetramer.</text>
</comment>
<dbReference type="InterPro" id="IPR000424">
    <property type="entry name" value="Primosome_PriB/ssb"/>
</dbReference>
<sequence length="144" mass="16103">MNLNKAMIIGNLTRDPEVRTTPSGQTVTSFSVATNLIWTNPQGEKQKKAEFHNIVAWRRLGEICAQYLKKGNKVYIEGRLQTRNWEGQDGVKRYRTEIVAENMIMLDTKGAASGSVSNVAAATEDFSQPEPTSDDEIKVENIPF</sequence>
<protein>
    <recommendedName>
        <fullName evidence="2 3">Single-stranded DNA-binding protein</fullName>
        <shortName evidence="2">SSB</shortName>
    </recommendedName>
</protein>
<keyword evidence="1 2" id="KW-0238">DNA-binding</keyword>
<dbReference type="EMBL" id="MHIB01000027">
    <property type="protein sequence ID" value="OGY43919.1"/>
    <property type="molecule type" value="Genomic_DNA"/>
</dbReference>
<dbReference type="PROSITE" id="PS50935">
    <property type="entry name" value="SSB"/>
    <property type="match status" value="1"/>
</dbReference>
<feature type="compositionally biased region" description="Basic and acidic residues" evidence="4">
    <location>
        <begin position="135"/>
        <end position="144"/>
    </location>
</feature>
<dbReference type="Gene3D" id="2.40.50.140">
    <property type="entry name" value="Nucleic acid-binding proteins"/>
    <property type="match status" value="1"/>
</dbReference>
<dbReference type="STRING" id="1797532.A2729_01190"/>
<evidence type="ECO:0000256" key="2">
    <source>
        <dbReference type="HAMAP-Rule" id="MF_00984"/>
    </source>
</evidence>
<evidence type="ECO:0000313" key="5">
    <source>
        <dbReference type="EMBL" id="OGY43919.1"/>
    </source>
</evidence>
<evidence type="ECO:0000256" key="1">
    <source>
        <dbReference type="ARBA" id="ARBA00023125"/>
    </source>
</evidence>
<dbReference type="AlphaFoldDB" id="A0A1G1XV16"/>
<dbReference type="PIRSF" id="PIRSF002070">
    <property type="entry name" value="SSB"/>
    <property type="match status" value="1"/>
</dbReference>
<gene>
    <name evidence="5" type="ORF">A2729_01190</name>
</gene>
<evidence type="ECO:0000256" key="4">
    <source>
        <dbReference type="SAM" id="MobiDB-lite"/>
    </source>
</evidence>
<dbReference type="HAMAP" id="MF_00984">
    <property type="entry name" value="SSB"/>
    <property type="match status" value="1"/>
</dbReference>